<comment type="caution">
    <text evidence="3">The sequence shown here is derived from an EMBL/GenBank/DDBJ whole genome shotgun (WGS) entry which is preliminary data.</text>
</comment>
<gene>
    <name evidence="3" type="ORF">GCM10007047_24250</name>
</gene>
<keyword evidence="1" id="KW-1133">Transmembrane helix</keyword>
<reference evidence="3" key="1">
    <citation type="journal article" date="2014" name="Int. J. Syst. Evol. Microbiol.">
        <title>Complete genome sequence of Corynebacterium casei LMG S-19264T (=DSM 44701T), isolated from a smear-ripened cheese.</title>
        <authorList>
            <consortium name="US DOE Joint Genome Institute (JGI-PGF)"/>
            <person name="Walter F."/>
            <person name="Albersmeier A."/>
            <person name="Kalinowski J."/>
            <person name="Ruckert C."/>
        </authorList>
    </citation>
    <scope>NUCLEOTIDE SEQUENCE</scope>
    <source>
        <strain evidence="3">KCTC 12870</strain>
    </source>
</reference>
<feature type="transmembrane region" description="Helical" evidence="1">
    <location>
        <begin position="12"/>
        <end position="30"/>
    </location>
</feature>
<dbReference type="Pfam" id="PF23981">
    <property type="entry name" value="DUF7305"/>
    <property type="match status" value="1"/>
</dbReference>
<keyword evidence="1" id="KW-0472">Membrane</keyword>
<sequence length="243" mass="25975">MNPKYDNQPGRITAILMIFLGVVLCAVAWAKKPVIDPVTPIIESITGTTIGGSEIAPLYYHITENIDLGDVTFIGPTVIVADGDFKVSGNPTIHANAEVTIYFAGNFTVSGSASINNLGRPQNLKIYATQEFDADTMLDADRQRITLNGNVDFTGAIYAPEAIFTSNGGGAKGATYGAILAYNATYNGAPGPFHYDESLAAETIPNQPFSTSGYRPIRDPDQLVNNDPNMGTYAEFIDSFFGS</sequence>
<dbReference type="Proteomes" id="UP000642829">
    <property type="component" value="Unassembled WGS sequence"/>
</dbReference>
<accession>A0A8J3DJ07</accession>
<evidence type="ECO:0000259" key="2">
    <source>
        <dbReference type="Pfam" id="PF23981"/>
    </source>
</evidence>
<name>A0A8J3DJ07_9BACT</name>
<evidence type="ECO:0000313" key="3">
    <source>
        <dbReference type="EMBL" id="GHC06296.1"/>
    </source>
</evidence>
<dbReference type="InterPro" id="IPR055729">
    <property type="entry name" value="DUF7305"/>
</dbReference>
<dbReference type="AlphaFoldDB" id="A0A8J3DJ07"/>
<keyword evidence="1" id="KW-0812">Transmembrane</keyword>
<reference evidence="3" key="2">
    <citation type="submission" date="2020-09" db="EMBL/GenBank/DDBJ databases">
        <authorList>
            <person name="Sun Q."/>
            <person name="Kim S."/>
        </authorList>
    </citation>
    <scope>NUCLEOTIDE SEQUENCE</scope>
    <source>
        <strain evidence="3">KCTC 12870</strain>
    </source>
</reference>
<dbReference type="RefSeq" id="WP_189515538.1">
    <property type="nucleotide sequence ID" value="NZ_BMXG01000015.1"/>
</dbReference>
<feature type="domain" description="DUF7305" evidence="2">
    <location>
        <begin position="60"/>
        <end position="201"/>
    </location>
</feature>
<evidence type="ECO:0000256" key="1">
    <source>
        <dbReference type="SAM" id="Phobius"/>
    </source>
</evidence>
<evidence type="ECO:0000313" key="4">
    <source>
        <dbReference type="Proteomes" id="UP000642829"/>
    </source>
</evidence>
<dbReference type="EMBL" id="BMXG01000015">
    <property type="protein sequence ID" value="GHC06296.1"/>
    <property type="molecule type" value="Genomic_DNA"/>
</dbReference>
<organism evidence="3 4">
    <name type="scientific">Cerasicoccus arenae</name>
    <dbReference type="NCBI Taxonomy" id="424488"/>
    <lineage>
        <taxon>Bacteria</taxon>
        <taxon>Pseudomonadati</taxon>
        <taxon>Verrucomicrobiota</taxon>
        <taxon>Opitutia</taxon>
        <taxon>Puniceicoccales</taxon>
        <taxon>Cerasicoccaceae</taxon>
        <taxon>Cerasicoccus</taxon>
    </lineage>
</organism>
<keyword evidence="4" id="KW-1185">Reference proteome</keyword>
<protein>
    <recommendedName>
        <fullName evidence="2">DUF7305 domain-containing protein</fullName>
    </recommendedName>
</protein>
<proteinExistence type="predicted"/>